<proteinExistence type="predicted"/>
<organism evidence="1 2">
    <name type="scientific">Saccharolobus shibatae</name>
    <dbReference type="NCBI Taxonomy" id="2286"/>
    <lineage>
        <taxon>Archaea</taxon>
        <taxon>Thermoproteota</taxon>
        <taxon>Thermoprotei</taxon>
        <taxon>Sulfolobales</taxon>
        <taxon>Sulfolobaceae</taxon>
        <taxon>Saccharolobus</taxon>
    </lineage>
</organism>
<sequence>MACKIFDPYPKDSRENFYDRENIIDEVEKLVSGKFWPLLIGPKRVGKTSIVKIVTKELNGNLYRRVWNFLIKRTSQSNLISSIDKVSDRLEVCENRG</sequence>
<dbReference type="EMBL" id="CP077713">
    <property type="protein sequence ID" value="QXJ35554.1"/>
    <property type="molecule type" value="Genomic_DNA"/>
</dbReference>
<accession>A0A8F5C1R0</accession>
<dbReference type="Gene3D" id="3.40.50.300">
    <property type="entry name" value="P-loop containing nucleotide triphosphate hydrolases"/>
    <property type="match status" value="1"/>
</dbReference>
<dbReference type="RefSeq" id="WP_261310040.1">
    <property type="nucleotide sequence ID" value="NZ_CP077713.1"/>
</dbReference>
<dbReference type="GeneID" id="75046119"/>
<dbReference type="AlphaFoldDB" id="A0A8F5C1R0"/>
<reference evidence="1 2" key="1">
    <citation type="journal article" date="2021" name="Environ. Microbiol.">
        <title>New insights into the diversity and evolution of the archaeal mobilome from three complete genomes of Saccharolobus shibatae.</title>
        <authorList>
            <person name="Medvedeva S."/>
            <person name="Brandt D."/>
            <person name="Cvirkaite-Krupovic V."/>
            <person name="Liu Y."/>
            <person name="Severinov K."/>
            <person name="Ishino S."/>
            <person name="Ishino Y."/>
            <person name="Prangishvili D."/>
            <person name="Kalinowski J."/>
            <person name="Krupovic M."/>
        </authorList>
    </citation>
    <scope>NUCLEOTIDE SEQUENCE [LARGE SCALE GENOMIC DNA]</scope>
    <source>
        <strain evidence="1 2">S38A</strain>
    </source>
</reference>
<evidence type="ECO:0000313" key="2">
    <source>
        <dbReference type="Proteomes" id="UP000694036"/>
    </source>
</evidence>
<name>A0A8F5C1R0_9CREN</name>
<gene>
    <name evidence="1" type="ORF">J5U22_02101</name>
</gene>
<dbReference type="Proteomes" id="UP000694036">
    <property type="component" value="Chromosome"/>
</dbReference>
<keyword evidence="2" id="KW-1185">Reference proteome</keyword>
<dbReference type="SUPFAM" id="SSF52540">
    <property type="entry name" value="P-loop containing nucleoside triphosphate hydrolases"/>
    <property type="match status" value="1"/>
</dbReference>
<evidence type="ECO:0008006" key="3">
    <source>
        <dbReference type="Google" id="ProtNLM"/>
    </source>
</evidence>
<evidence type="ECO:0000313" key="1">
    <source>
        <dbReference type="EMBL" id="QXJ35554.1"/>
    </source>
</evidence>
<dbReference type="InterPro" id="IPR027417">
    <property type="entry name" value="P-loop_NTPase"/>
</dbReference>
<protein>
    <recommendedName>
        <fullName evidence="3">ATPase domain-containing protein</fullName>
    </recommendedName>
</protein>